<organism evidence="3 4">
    <name type="scientific">Paraphaeosphaeria sporulosa</name>
    <dbReference type="NCBI Taxonomy" id="1460663"/>
    <lineage>
        <taxon>Eukaryota</taxon>
        <taxon>Fungi</taxon>
        <taxon>Dikarya</taxon>
        <taxon>Ascomycota</taxon>
        <taxon>Pezizomycotina</taxon>
        <taxon>Dothideomycetes</taxon>
        <taxon>Pleosporomycetidae</taxon>
        <taxon>Pleosporales</taxon>
        <taxon>Massarineae</taxon>
        <taxon>Didymosphaeriaceae</taxon>
        <taxon>Paraphaeosphaeria</taxon>
    </lineage>
</organism>
<evidence type="ECO:0000256" key="2">
    <source>
        <dbReference type="SAM" id="Phobius"/>
    </source>
</evidence>
<dbReference type="AlphaFoldDB" id="A0A177CUB7"/>
<dbReference type="GeneID" id="28766109"/>
<name>A0A177CUB7_9PLEO</name>
<dbReference type="RefSeq" id="XP_018041478.1">
    <property type="nucleotide sequence ID" value="XM_018182623.1"/>
</dbReference>
<keyword evidence="2" id="KW-0472">Membrane</keyword>
<sequence>MASTTYAERRAPAADASLEAGAIRRLPRDLRENKHRSLIRRAAWTDVQETPHDARQGPSGLADPAPAGPPIQASRRPSSEAGPARSLCSVSSALGVVCALLVAIYLLSPWLAATPDVHAGTDASPASEHPPSPPFSCPDGGALCDPPRFFTYTQQSITRCADRLTEEKPDHRGKLVPTMLANVTTPDFVQYNETKRALYKSMILGSKTMVLSLAGEMQTLRQTMVTKEALHMRLALENITSCAVSAAATNPAITFIRSFAFVRRWEQPATSHAEVGSCEAEVLTQFLAAVDETYAEYLGSLVPLATQLDEAMSLFQLGVQGMYKLILVAWGADVDMLTKWKCRFLNRGVSCQQWKTGEGPAQTMFTMLYSADVTLMIGRVEATTRPIVVDKENLIKYMEAKHGVPAALERKKQAYKAFREGPDAARLEVGRIGNVIMTGQHVGEEFRWEDESDNQRGSS</sequence>
<dbReference type="InParanoid" id="A0A177CUB7"/>
<accession>A0A177CUB7</accession>
<keyword evidence="2" id="KW-0812">Transmembrane</keyword>
<dbReference type="EMBL" id="KV441549">
    <property type="protein sequence ID" value="OAG11113.1"/>
    <property type="molecule type" value="Genomic_DNA"/>
</dbReference>
<protein>
    <submittedName>
        <fullName evidence="3">Uncharacterized protein</fullName>
    </submittedName>
</protein>
<reference evidence="3 4" key="1">
    <citation type="submission" date="2016-05" db="EMBL/GenBank/DDBJ databases">
        <title>Comparative analysis of secretome profiles of manganese(II)-oxidizing ascomycete fungi.</title>
        <authorList>
            <consortium name="DOE Joint Genome Institute"/>
            <person name="Zeiner C.A."/>
            <person name="Purvine S.O."/>
            <person name="Zink E.M."/>
            <person name="Wu S."/>
            <person name="Pasa-Tolic L."/>
            <person name="Chaput D.L."/>
            <person name="Haridas S."/>
            <person name="Grigoriev I.V."/>
            <person name="Santelli C.M."/>
            <person name="Hansel C.M."/>
        </authorList>
    </citation>
    <scope>NUCLEOTIDE SEQUENCE [LARGE SCALE GENOMIC DNA]</scope>
    <source>
        <strain evidence="3 4">AP3s5-JAC2a</strain>
    </source>
</reference>
<dbReference type="OrthoDB" id="10527084at2759"/>
<evidence type="ECO:0000313" key="3">
    <source>
        <dbReference type="EMBL" id="OAG11113.1"/>
    </source>
</evidence>
<dbReference type="Proteomes" id="UP000077069">
    <property type="component" value="Unassembled WGS sequence"/>
</dbReference>
<feature type="region of interest" description="Disordered" evidence="1">
    <location>
        <begin position="41"/>
        <end position="85"/>
    </location>
</feature>
<feature type="transmembrane region" description="Helical" evidence="2">
    <location>
        <begin position="84"/>
        <end position="107"/>
    </location>
</feature>
<gene>
    <name evidence="3" type="ORF">CC84DRAFT_1214361</name>
</gene>
<proteinExistence type="predicted"/>
<feature type="region of interest" description="Disordered" evidence="1">
    <location>
        <begin position="119"/>
        <end position="138"/>
    </location>
</feature>
<keyword evidence="4" id="KW-1185">Reference proteome</keyword>
<evidence type="ECO:0000313" key="4">
    <source>
        <dbReference type="Proteomes" id="UP000077069"/>
    </source>
</evidence>
<evidence type="ECO:0000256" key="1">
    <source>
        <dbReference type="SAM" id="MobiDB-lite"/>
    </source>
</evidence>
<keyword evidence="2" id="KW-1133">Transmembrane helix</keyword>